<name>A0A2W2AK91_9HYPH</name>
<reference evidence="3" key="1">
    <citation type="submission" date="2018-06" db="EMBL/GenBank/DDBJ databases">
        <title>Aestuariibacter litoralis strain KCTC 52945T.</title>
        <authorList>
            <person name="Li X."/>
            <person name="Salam N."/>
            <person name="Li J.-L."/>
            <person name="Chen Y.-M."/>
            <person name="Yang Z.-W."/>
            <person name="Zhang L.-Y."/>
            <person name="Han M.-X."/>
            <person name="Xiao M."/>
            <person name="Li W.-J."/>
        </authorList>
    </citation>
    <scope>NUCLEOTIDE SEQUENCE [LARGE SCALE GENOMIC DNA]</scope>
    <source>
        <strain evidence="3">KCTC 52945</strain>
    </source>
</reference>
<comment type="caution">
    <text evidence="2">The sequence shown here is derived from an EMBL/GenBank/DDBJ whole genome shotgun (WGS) entry which is preliminary data.</text>
</comment>
<keyword evidence="1" id="KW-0732">Signal</keyword>
<keyword evidence="3" id="KW-1185">Reference proteome</keyword>
<organism evidence="2 3">
    <name type="scientific">Aestuariivirga litoralis</name>
    <dbReference type="NCBI Taxonomy" id="2650924"/>
    <lineage>
        <taxon>Bacteria</taxon>
        <taxon>Pseudomonadati</taxon>
        <taxon>Pseudomonadota</taxon>
        <taxon>Alphaproteobacteria</taxon>
        <taxon>Hyphomicrobiales</taxon>
        <taxon>Aestuariivirgaceae</taxon>
        <taxon>Aestuariivirga</taxon>
    </lineage>
</organism>
<dbReference type="RefSeq" id="WP_111199309.1">
    <property type="nucleotide sequence ID" value="NZ_QKVK01000007.1"/>
</dbReference>
<dbReference type="AlphaFoldDB" id="A0A2W2AK91"/>
<evidence type="ECO:0008006" key="4">
    <source>
        <dbReference type="Google" id="ProtNLM"/>
    </source>
</evidence>
<sequence>MKKAALFCLTLLIMPAFMADAGHAALTQSEKNYCRRKAEKYADEKSLGTTAGGAIAGALAGGIIGGVVTGGKGSGVGTGAAIGAGVGGVGGAVRGSQKWNNYYWKKYNTCIQKYY</sequence>
<feature type="signal peptide" evidence="1">
    <location>
        <begin position="1"/>
        <end position="18"/>
    </location>
</feature>
<dbReference type="EMBL" id="QKVK01000007">
    <property type="protein sequence ID" value="PZF75925.1"/>
    <property type="molecule type" value="Genomic_DNA"/>
</dbReference>
<protein>
    <recommendedName>
        <fullName evidence="4">Glycine zipper domain-containing protein</fullName>
    </recommendedName>
</protein>
<evidence type="ECO:0000256" key="1">
    <source>
        <dbReference type="SAM" id="SignalP"/>
    </source>
</evidence>
<dbReference type="Proteomes" id="UP000248795">
    <property type="component" value="Unassembled WGS sequence"/>
</dbReference>
<proteinExistence type="predicted"/>
<evidence type="ECO:0000313" key="2">
    <source>
        <dbReference type="EMBL" id="PZF75925.1"/>
    </source>
</evidence>
<gene>
    <name evidence="2" type="ORF">DK847_14815</name>
</gene>
<evidence type="ECO:0000313" key="3">
    <source>
        <dbReference type="Proteomes" id="UP000248795"/>
    </source>
</evidence>
<feature type="chain" id="PRO_5015880962" description="Glycine zipper domain-containing protein" evidence="1">
    <location>
        <begin position="19"/>
        <end position="115"/>
    </location>
</feature>
<accession>A0A2W2AK91</accession>